<dbReference type="PANTHER" id="PTHR38011:SF11">
    <property type="entry name" value="2,5-DIAMINO-6-RIBOSYLAMINO-4(3H)-PYRIMIDINONE 5'-PHOSPHATE REDUCTASE"/>
    <property type="match status" value="1"/>
</dbReference>
<protein>
    <submittedName>
        <fullName evidence="2">Dihydrofolate reductase</fullName>
    </submittedName>
</protein>
<dbReference type="EMBL" id="JADKIO010000006">
    <property type="protein sequence ID" value="MBK9796337.1"/>
    <property type="molecule type" value="Genomic_DNA"/>
</dbReference>
<dbReference type="SUPFAM" id="SSF53597">
    <property type="entry name" value="Dihydrofolate reductase-like"/>
    <property type="match status" value="1"/>
</dbReference>
<dbReference type="GO" id="GO:0009231">
    <property type="term" value="P:riboflavin biosynthetic process"/>
    <property type="evidence" value="ECO:0007669"/>
    <property type="project" value="InterPro"/>
</dbReference>
<dbReference type="PANTHER" id="PTHR38011">
    <property type="entry name" value="DIHYDROFOLATE REDUCTASE FAMILY PROTEIN (AFU_ORTHOLOGUE AFUA_8G06820)"/>
    <property type="match status" value="1"/>
</dbReference>
<dbReference type="Proteomes" id="UP000886657">
    <property type="component" value="Unassembled WGS sequence"/>
</dbReference>
<name>A0A9D7XHQ0_9BACT</name>
<reference evidence="2" key="1">
    <citation type="submission" date="2020-10" db="EMBL/GenBank/DDBJ databases">
        <title>Connecting structure to function with the recovery of over 1000 high-quality activated sludge metagenome-assembled genomes encoding full-length rRNA genes using long-read sequencing.</title>
        <authorList>
            <person name="Singleton C.M."/>
            <person name="Petriglieri F."/>
            <person name="Kristensen J.M."/>
            <person name="Kirkegaard R.H."/>
            <person name="Michaelsen T.Y."/>
            <person name="Andersen M.H."/>
            <person name="Karst S.M."/>
            <person name="Dueholm M.S."/>
            <person name="Nielsen P.H."/>
            <person name="Albertsen M."/>
        </authorList>
    </citation>
    <scope>NUCLEOTIDE SEQUENCE</scope>
    <source>
        <strain evidence="2">Skiv_18-Q3-R9-52_MAXAC.067</strain>
    </source>
</reference>
<dbReference type="InterPro" id="IPR050765">
    <property type="entry name" value="Riboflavin_Biosynth_HTPR"/>
</dbReference>
<dbReference type="InterPro" id="IPR002734">
    <property type="entry name" value="RibDG_C"/>
</dbReference>
<evidence type="ECO:0000313" key="2">
    <source>
        <dbReference type="EMBL" id="MBK9796337.1"/>
    </source>
</evidence>
<organism evidence="2 3">
    <name type="scientific">Candidatus Geothrix skivensis</name>
    <dbReference type="NCBI Taxonomy" id="2954439"/>
    <lineage>
        <taxon>Bacteria</taxon>
        <taxon>Pseudomonadati</taxon>
        <taxon>Acidobacteriota</taxon>
        <taxon>Holophagae</taxon>
        <taxon>Holophagales</taxon>
        <taxon>Holophagaceae</taxon>
        <taxon>Geothrix</taxon>
    </lineage>
</organism>
<feature type="domain" description="Bacterial bifunctional deaminase-reductase C-terminal" evidence="1">
    <location>
        <begin position="93"/>
        <end position="166"/>
    </location>
</feature>
<accession>A0A9D7XHQ0</accession>
<comment type="caution">
    <text evidence="2">The sequence shown here is derived from an EMBL/GenBank/DDBJ whole genome shotgun (WGS) entry which is preliminary data.</text>
</comment>
<dbReference type="Gene3D" id="3.40.430.10">
    <property type="entry name" value="Dihydrofolate Reductase, subunit A"/>
    <property type="match status" value="1"/>
</dbReference>
<dbReference type="GO" id="GO:0008703">
    <property type="term" value="F:5-amino-6-(5-phosphoribosylamino)uracil reductase activity"/>
    <property type="evidence" value="ECO:0007669"/>
    <property type="project" value="InterPro"/>
</dbReference>
<gene>
    <name evidence="2" type="ORF">IPP58_07540</name>
</gene>
<sequence length="174" mass="18798">MKASVFIATSLDGFIARPDGALDWLPADGGEPHGYDEFMATVDALVIGRKTFETVLAFAAWPYGEKPVFVLSGQPGRLKAPEGAVCEFMAGPPEELVARLAQRGLGQLYIDGGLTIQGFLRAGLIQRFIITRIPVLLGSGIPLFGDLPWDLRLEHVATRSFPSGLVQSEYRIPG</sequence>
<dbReference type="InterPro" id="IPR024072">
    <property type="entry name" value="DHFR-like_dom_sf"/>
</dbReference>
<dbReference type="Pfam" id="PF01872">
    <property type="entry name" value="RibD_C"/>
    <property type="match status" value="1"/>
</dbReference>
<evidence type="ECO:0000313" key="3">
    <source>
        <dbReference type="Proteomes" id="UP000886657"/>
    </source>
</evidence>
<dbReference type="AlphaFoldDB" id="A0A9D7XHQ0"/>
<evidence type="ECO:0000259" key="1">
    <source>
        <dbReference type="Pfam" id="PF01872"/>
    </source>
</evidence>
<proteinExistence type="predicted"/>